<accession>A0ABV2LUS2</accession>
<sequence length="129" mass="14651">MNTKLLGRYSQLHLAHIHKGVLSENGIESFLFGENFMNAAPYFTGILNAGIELRVKEEDYDKAMEILAIEQSESLKCPECQSTNLDFSYGKNKISIIMFSILSAILLVLPFGNLQRQYFCKDCGFKMKK</sequence>
<name>A0ABV2LUS2_9FLAO</name>
<dbReference type="RefSeq" id="WP_354509420.1">
    <property type="nucleotide sequence ID" value="NZ_JBEPMO010000011.1"/>
</dbReference>
<dbReference type="InterPro" id="IPR018551">
    <property type="entry name" value="DUF2007"/>
</dbReference>
<organism evidence="3 4">
    <name type="scientific">Moheibacter stercoris</name>
    <dbReference type="NCBI Taxonomy" id="1628251"/>
    <lineage>
        <taxon>Bacteria</taxon>
        <taxon>Pseudomonadati</taxon>
        <taxon>Bacteroidota</taxon>
        <taxon>Flavobacteriia</taxon>
        <taxon>Flavobacteriales</taxon>
        <taxon>Weeksellaceae</taxon>
        <taxon>Moheibacter</taxon>
    </lineage>
</organism>
<feature type="domain" description="DUF2007" evidence="2">
    <location>
        <begin position="8"/>
        <end position="68"/>
    </location>
</feature>
<keyword evidence="4" id="KW-1185">Reference proteome</keyword>
<comment type="caution">
    <text evidence="3">The sequence shown here is derived from an EMBL/GenBank/DDBJ whole genome shotgun (WGS) entry which is preliminary data.</text>
</comment>
<protein>
    <submittedName>
        <fullName evidence="3">RNA-binding Zn-ribbon protein involved in translation (DUF1610 family)</fullName>
    </submittedName>
</protein>
<keyword evidence="1" id="KW-0472">Membrane</keyword>
<feature type="transmembrane region" description="Helical" evidence="1">
    <location>
        <begin position="94"/>
        <end position="112"/>
    </location>
</feature>
<dbReference type="InterPro" id="IPR011322">
    <property type="entry name" value="N-reg_PII-like_a/b"/>
</dbReference>
<proteinExistence type="predicted"/>
<keyword evidence="1" id="KW-1133">Transmembrane helix</keyword>
<dbReference type="Pfam" id="PF09413">
    <property type="entry name" value="DUF2007"/>
    <property type="match status" value="1"/>
</dbReference>
<evidence type="ECO:0000313" key="3">
    <source>
        <dbReference type="EMBL" id="MET3732314.1"/>
    </source>
</evidence>
<dbReference type="SUPFAM" id="SSF54913">
    <property type="entry name" value="GlnB-like"/>
    <property type="match status" value="1"/>
</dbReference>
<evidence type="ECO:0000313" key="4">
    <source>
        <dbReference type="Proteomes" id="UP001549146"/>
    </source>
</evidence>
<dbReference type="Proteomes" id="UP001549146">
    <property type="component" value="Unassembled WGS sequence"/>
</dbReference>
<reference evidence="3 4" key="1">
    <citation type="submission" date="2024-06" db="EMBL/GenBank/DDBJ databases">
        <title>Genomic Encyclopedia of Type Strains, Phase IV (KMG-IV): sequencing the most valuable type-strain genomes for metagenomic binning, comparative biology and taxonomic classification.</title>
        <authorList>
            <person name="Goeker M."/>
        </authorList>
    </citation>
    <scope>NUCLEOTIDE SEQUENCE [LARGE SCALE GENOMIC DNA]</scope>
    <source>
        <strain evidence="3 4">DSM 29388</strain>
    </source>
</reference>
<gene>
    <name evidence="3" type="ORF">ABID46_001903</name>
</gene>
<dbReference type="EMBL" id="JBEPMO010000011">
    <property type="protein sequence ID" value="MET3732314.1"/>
    <property type="molecule type" value="Genomic_DNA"/>
</dbReference>
<evidence type="ECO:0000256" key="1">
    <source>
        <dbReference type="SAM" id="Phobius"/>
    </source>
</evidence>
<evidence type="ECO:0000259" key="2">
    <source>
        <dbReference type="Pfam" id="PF09413"/>
    </source>
</evidence>
<keyword evidence="1" id="KW-0812">Transmembrane</keyword>